<dbReference type="SMART" id="SM00062">
    <property type="entry name" value="PBPb"/>
    <property type="match status" value="1"/>
</dbReference>
<dbReference type="EMBL" id="AYZR01000004">
    <property type="protein sequence ID" value="KRM94384.1"/>
    <property type="molecule type" value="Genomic_DNA"/>
</dbReference>
<proteinExistence type="predicted"/>
<reference evidence="3 4" key="1">
    <citation type="journal article" date="2015" name="Genome Announc.">
        <title>Expanding the biotechnology potential of lactobacilli through comparative genomics of 213 strains and associated genera.</title>
        <authorList>
            <person name="Sun Z."/>
            <person name="Harris H.M."/>
            <person name="McCann A."/>
            <person name="Guo C."/>
            <person name="Argimon S."/>
            <person name="Zhang W."/>
            <person name="Yang X."/>
            <person name="Jeffery I.B."/>
            <person name="Cooney J.C."/>
            <person name="Kagawa T.F."/>
            <person name="Liu W."/>
            <person name="Song Y."/>
            <person name="Salvetti E."/>
            <person name="Wrobel A."/>
            <person name="Rasinkangas P."/>
            <person name="Parkhill J."/>
            <person name="Rea M.C."/>
            <person name="O'Sullivan O."/>
            <person name="Ritari J."/>
            <person name="Douillard F.P."/>
            <person name="Paul Ross R."/>
            <person name="Yang R."/>
            <person name="Briner A.E."/>
            <person name="Felis G.E."/>
            <person name="de Vos W.M."/>
            <person name="Barrangou R."/>
            <person name="Klaenhammer T.R."/>
            <person name="Caufield P.W."/>
            <person name="Cui Y."/>
            <person name="Zhang H."/>
            <person name="O'Toole P.W."/>
        </authorList>
    </citation>
    <scope>NUCLEOTIDE SEQUENCE [LARGE SCALE GENOMIC DNA]</scope>
    <source>
        <strain evidence="3 4">DSM 24302</strain>
    </source>
</reference>
<keyword evidence="1" id="KW-0732">Signal</keyword>
<dbReference type="SUPFAM" id="SSF53850">
    <property type="entry name" value="Periplasmic binding protein-like II"/>
    <property type="match status" value="1"/>
</dbReference>
<dbReference type="STRING" id="1423802.FC56_GL001338"/>
<sequence length="206" mass="22600">MDVSGTMSALNNGTVDMAVNDYSISKKREKQFALSTPYKFSFDSMIVRKKDQSGIHSFADLKGKKTGGEAGTSYQRLAKQLGATPVNYDNVSNDVYLKDVANGRTDAILNDYYLQSMALKALPDMNKKLMIPSNLYFATQNTKNGSGILMKKSNTALKDAVNKELAKLLKNGTIKKISAKYYGGADVTSKPKVHIAKTFTVKDSEQ</sequence>
<dbReference type="PANTHER" id="PTHR35936:SF34">
    <property type="entry name" value="ABC TRANSPORTER EXTRACELLULAR-BINDING PROTEIN YCKB-RELATED"/>
    <property type="match status" value="1"/>
</dbReference>
<organism evidence="3 4">
    <name type="scientific">Lentilactobacillus senioris DSM 24302 = JCM 17472</name>
    <dbReference type="NCBI Taxonomy" id="1423802"/>
    <lineage>
        <taxon>Bacteria</taxon>
        <taxon>Bacillati</taxon>
        <taxon>Bacillota</taxon>
        <taxon>Bacilli</taxon>
        <taxon>Lactobacillales</taxon>
        <taxon>Lactobacillaceae</taxon>
        <taxon>Lentilactobacillus</taxon>
    </lineage>
</organism>
<dbReference type="InterPro" id="IPR001638">
    <property type="entry name" value="Solute-binding_3/MltF_N"/>
</dbReference>
<evidence type="ECO:0000313" key="4">
    <source>
        <dbReference type="Proteomes" id="UP000051256"/>
    </source>
</evidence>
<dbReference type="AlphaFoldDB" id="A0A0R2CSX3"/>
<dbReference type="Proteomes" id="UP000051256">
    <property type="component" value="Unassembled WGS sequence"/>
</dbReference>
<dbReference type="PATRIC" id="fig|1423802.4.peg.1357"/>
<feature type="domain" description="Solute-binding protein family 3/N-terminal" evidence="2">
    <location>
        <begin position="1"/>
        <end position="185"/>
    </location>
</feature>
<dbReference type="PANTHER" id="PTHR35936">
    <property type="entry name" value="MEMBRANE-BOUND LYTIC MUREIN TRANSGLYCOSYLASE F"/>
    <property type="match status" value="1"/>
</dbReference>
<dbReference type="Pfam" id="PF00497">
    <property type="entry name" value="SBP_bac_3"/>
    <property type="match status" value="1"/>
</dbReference>
<evidence type="ECO:0000256" key="1">
    <source>
        <dbReference type="ARBA" id="ARBA00022729"/>
    </source>
</evidence>
<protein>
    <submittedName>
        <fullName evidence="3">Amino acid ABC superfamily ATP binding cassette transporter, binding protein</fullName>
    </submittedName>
</protein>
<evidence type="ECO:0000313" key="3">
    <source>
        <dbReference type="EMBL" id="KRM94384.1"/>
    </source>
</evidence>
<accession>A0A0R2CSX3</accession>
<dbReference type="Gene3D" id="3.40.190.10">
    <property type="entry name" value="Periplasmic binding protein-like II"/>
    <property type="match status" value="2"/>
</dbReference>
<gene>
    <name evidence="3" type="ORF">FC56_GL001338</name>
</gene>
<keyword evidence="4" id="KW-1185">Reference proteome</keyword>
<name>A0A0R2CSX3_9LACO</name>
<comment type="caution">
    <text evidence="3">The sequence shown here is derived from an EMBL/GenBank/DDBJ whole genome shotgun (WGS) entry which is preliminary data.</text>
</comment>
<evidence type="ECO:0000259" key="2">
    <source>
        <dbReference type="SMART" id="SM00062"/>
    </source>
</evidence>